<evidence type="ECO:0000313" key="3">
    <source>
        <dbReference type="Proteomes" id="UP000479000"/>
    </source>
</evidence>
<proteinExistence type="predicted"/>
<dbReference type="Gene3D" id="3.40.50.150">
    <property type="entry name" value="Vaccinia Virus protein VP39"/>
    <property type="match status" value="1"/>
</dbReference>
<evidence type="ECO:0000259" key="1">
    <source>
        <dbReference type="Pfam" id="PF20922"/>
    </source>
</evidence>
<dbReference type="AlphaFoldDB" id="A0A6H5HNG0"/>
<gene>
    <name evidence="2" type="ORF">NTEN_LOCUS22207</name>
</gene>
<dbReference type="Proteomes" id="UP000479000">
    <property type="component" value="Unassembled WGS sequence"/>
</dbReference>
<keyword evidence="3" id="KW-1185">Reference proteome</keyword>
<reference evidence="2 3" key="1">
    <citation type="submission" date="2020-02" db="EMBL/GenBank/DDBJ databases">
        <authorList>
            <person name="Ferguson B K."/>
        </authorList>
    </citation>
    <scope>NUCLEOTIDE SEQUENCE [LARGE SCALE GENOMIC DNA]</scope>
</reference>
<dbReference type="OrthoDB" id="311633at2759"/>
<dbReference type="Pfam" id="PF20922">
    <property type="entry name" value="Anamorsin_N"/>
    <property type="match status" value="1"/>
</dbReference>
<sequence length="132" mass="14052">MSERFVEPGQKVLVVSSVPIEADSEKLWLKKIEVKVGTDGRVDVTTPKGLENGPSRDSEYDVVLSGGVRPEAIVHTFDLLQLLIKAAKPSANCGVEDGGKKKACKNCTCGLAEELDQEAKKNAPPAKSSCGN</sequence>
<dbReference type="InterPro" id="IPR049011">
    <property type="entry name" value="Anamorsin_N_metazoan"/>
</dbReference>
<evidence type="ECO:0000313" key="2">
    <source>
        <dbReference type="EMBL" id="CAB0018298.1"/>
    </source>
</evidence>
<protein>
    <recommendedName>
        <fullName evidence="1">Anamorsin N-terminal domain-containing protein</fullName>
    </recommendedName>
</protein>
<name>A0A6H5HNG0_9HEMI</name>
<accession>A0A6H5HNG0</accession>
<dbReference type="InterPro" id="IPR029063">
    <property type="entry name" value="SAM-dependent_MTases_sf"/>
</dbReference>
<feature type="domain" description="Anamorsin N-terminal" evidence="1">
    <location>
        <begin position="9"/>
        <end position="93"/>
    </location>
</feature>
<dbReference type="EMBL" id="CADCXU010032515">
    <property type="protein sequence ID" value="CAB0018298.1"/>
    <property type="molecule type" value="Genomic_DNA"/>
</dbReference>
<feature type="non-terminal residue" evidence="2">
    <location>
        <position position="132"/>
    </location>
</feature>
<organism evidence="2 3">
    <name type="scientific">Nesidiocoris tenuis</name>
    <dbReference type="NCBI Taxonomy" id="355587"/>
    <lineage>
        <taxon>Eukaryota</taxon>
        <taxon>Metazoa</taxon>
        <taxon>Ecdysozoa</taxon>
        <taxon>Arthropoda</taxon>
        <taxon>Hexapoda</taxon>
        <taxon>Insecta</taxon>
        <taxon>Pterygota</taxon>
        <taxon>Neoptera</taxon>
        <taxon>Paraneoptera</taxon>
        <taxon>Hemiptera</taxon>
        <taxon>Heteroptera</taxon>
        <taxon>Panheteroptera</taxon>
        <taxon>Cimicomorpha</taxon>
        <taxon>Miridae</taxon>
        <taxon>Dicyphina</taxon>
        <taxon>Nesidiocoris</taxon>
    </lineage>
</organism>